<evidence type="ECO:0000256" key="2">
    <source>
        <dbReference type="ARBA" id="ARBA00009347"/>
    </source>
</evidence>
<dbReference type="GO" id="GO:0003995">
    <property type="term" value="F:acyl-CoA dehydrogenase activity"/>
    <property type="evidence" value="ECO:0007669"/>
    <property type="project" value="TreeGrafter"/>
</dbReference>
<sequence length="407" mass="43530">MGGGRPFDRLPLGRTARRGRRVTGTSTPVAGADDLDALRGEVRRWARRRIAPLIADVDRTQRFSRELWERLREMEMFSLPFSEDVGGAGGTFSAYVAATEEIARAGAIAALYPGTTVQVADTLLRLGSPAAVRRWVPGLLAGDVVAAWAFTEPQTGSDPRQLRTEARRDGDDWILDGAKQFISYAGVCSLALVFARTPGDKVGAFLVDTTTPGWSTGPPVEVLGLGGGEPAPVYLDGVRVPADHVVGDPARGFEAMLAGESQGKVRASAICVGIAQRALDEAVGYALRRTHRDQPIGRKFASIQAHLADTQADVLAARALVRSVAAMVDQGRPVAREAAAARLVAGRTAREAAGSALQVCGAYGWTREMEVERLFRESKFFEVTQGSAEIQRAIVARELLNAGEEAL</sequence>
<evidence type="ECO:0000313" key="11">
    <source>
        <dbReference type="Proteomes" id="UP000462055"/>
    </source>
</evidence>
<dbReference type="InterPro" id="IPR009100">
    <property type="entry name" value="AcylCoA_DH/oxidase_NM_dom_sf"/>
</dbReference>
<dbReference type="SUPFAM" id="SSF47203">
    <property type="entry name" value="Acyl-CoA dehydrogenase C-terminal domain-like"/>
    <property type="match status" value="1"/>
</dbReference>
<comment type="caution">
    <text evidence="10">The sequence shown here is derived from an EMBL/GenBank/DDBJ whole genome shotgun (WGS) entry which is preliminary data.</text>
</comment>
<dbReference type="InterPro" id="IPR036250">
    <property type="entry name" value="AcylCo_DH-like_C"/>
</dbReference>
<dbReference type="AlphaFoldDB" id="A0A6I4MRH7"/>
<keyword evidence="5" id="KW-0560">Oxidoreductase</keyword>
<feature type="domain" description="Acyl-CoA oxidase/dehydrogenase middle" evidence="8">
    <location>
        <begin position="147"/>
        <end position="237"/>
    </location>
</feature>
<reference evidence="10" key="1">
    <citation type="submission" date="2019-12" db="EMBL/GenBank/DDBJ databases">
        <title>Actinomadura physcomitrii sp. nov., a novel actinomycete isolated from moss [Physcomitrium sphaericum (Ludw) Fuernr].</title>
        <authorList>
            <person name="Zhuang X."/>
        </authorList>
    </citation>
    <scope>NUCLEOTIDE SEQUENCE [LARGE SCALE GENOMIC DNA]</scope>
    <source>
        <strain evidence="10">LD22</strain>
    </source>
</reference>
<dbReference type="SUPFAM" id="SSF56645">
    <property type="entry name" value="Acyl-CoA dehydrogenase NM domain-like"/>
    <property type="match status" value="1"/>
</dbReference>
<dbReference type="Pfam" id="PF00441">
    <property type="entry name" value="Acyl-CoA_dh_1"/>
    <property type="match status" value="1"/>
</dbReference>
<comment type="similarity">
    <text evidence="2 5">Belongs to the acyl-CoA dehydrogenase family.</text>
</comment>
<evidence type="ECO:0000256" key="1">
    <source>
        <dbReference type="ARBA" id="ARBA00001974"/>
    </source>
</evidence>
<feature type="domain" description="Acyl-CoA dehydrogenase/oxidase N-terminal" evidence="9">
    <location>
        <begin position="33"/>
        <end position="143"/>
    </location>
</feature>
<accession>A0A6I4MRH7</accession>
<organism evidence="10 11">
    <name type="scientific">Actinomadura physcomitrii</name>
    <dbReference type="NCBI Taxonomy" id="2650748"/>
    <lineage>
        <taxon>Bacteria</taxon>
        <taxon>Bacillati</taxon>
        <taxon>Actinomycetota</taxon>
        <taxon>Actinomycetes</taxon>
        <taxon>Streptosporangiales</taxon>
        <taxon>Thermomonosporaceae</taxon>
        <taxon>Actinomadura</taxon>
    </lineage>
</organism>
<keyword evidence="4 5" id="KW-0274">FAD</keyword>
<feature type="region of interest" description="Disordered" evidence="6">
    <location>
        <begin position="1"/>
        <end position="28"/>
    </location>
</feature>
<dbReference type="InterPro" id="IPR009075">
    <property type="entry name" value="AcylCo_DH/oxidase_C"/>
</dbReference>
<dbReference type="Pfam" id="PF02770">
    <property type="entry name" value="Acyl-CoA_dh_M"/>
    <property type="match status" value="1"/>
</dbReference>
<dbReference type="Gene3D" id="1.10.540.10">
    <property type="entry name" value="Acyl-CoA dehydrogenase/oxidase, N-terminal domain"/>
    <property type="match status" value="1"/>
</dbReference>
<evidence type="ECO:0000313" key="10">
    <source>
        <dbReference type="EMBL" id="MWA04896.1"/>
    </source>
</evidence>
<evidence type="ECO:0000259" key="8">
    <source>
        <dbReference type="Pfam" id="PF02770"/>
    </source>
</evidence>
<dbReference type="InterPro" id="IPR046373">
    <property type="entry name" value="Acyl-CoA_Oxase/DH_mid-dom_sf"/>
</dbReference>
<keyword evidence="3 5" id="KW-0285">Flavoprotein</keyword>
<dbReference type="PANTHER" id="PTHR43884">
    <property type="entry name" value="ACYL-COA DEHYDROGENASE"/>
    <property type="match status" value="1"/>
</dbReference>
<evidence type="ECO:0000259" key="9">
    <source>
        <dbReference type="Pfam" id="PF02771"/>
    </source>
</evidence>
<dbReference type="GO" id="GO:0050660">
    <property type="term" value="F:flavin adenine dinucleotide binding"/>
    <property type="evidence" value="ECO:0007669"/>
    <property type="project" value="InterPro"/>
</dbReference>
<dbReference type="InterPro" id="IPR013786">
    <property type="entry name" value="AcylCoA_DH/ox_N"/>
</dbReference>
<evidence type="ECO:0000256" key="3">
    <source>
        <dbReference type="ARBA" id="ARBA00022630"/>
    </source>
</evidence>
<dbReference type="Gene3D" id="2.40.110.10">
    <property type="entry name" value="Butyryl-CoA Dehydrogenase, subunit A, domain 2"/>
    <property type="match status" value="1"/>
</dbReference>
<dbReference type="EMBL" id="WBMS02000031">
    <property type="protein sequence ID" value="MWA04896.1"/>
    <property type="molecule type" value="Genomic_DNA"/>
</dbReference>
<keyword evidence="11" id="KW-1185">Reference proteome</keyword>
<dbReference type="InterPro" id="IPR037069">
    <property type="entry name" value="AcylCoA_DH/ox_N_sf"/>
</dbReference>
<evidence type="ECO:0000256" key="6">
    <source>
        <dbReference type="SAM" id="MobiDB-lite"/>
    </source>
</evidence>
<name>A0A6I4MRH7_9ACTN</name>
<evidence type="ECO:0000256" key="5">
    <source>
        <dbReference type="RuleBase" id="RU362125"/>
    </source>
</evidence>
<dbReference type="InterPro" id="IPR006091">
    <property type="entry name" value="Acyl-CoA_Oxase/DH_mid-dom"/>
</dbReference>
<comment type="cofactor">
    <cofactor evidence="1 5">
        <name>FAD</name>
        <dbReference type="ChEBI" id="CHEBI:57692"/>
    </cofactor>
</comment>
<evidence type="ECO:0000259" key="7">
    <source>
        <dbReference type="Pfam" id="PF00441"/>
    </source>
</evidence>
<evidence type="ECO:0000256" key="4">
    <source>
        <dbReference type="ARBA" id="ARBA00022827"/>
    </source>
</evidence>
<dbReference type="Pfam" id="PF02771">
    <property type="entry name" value="Acyl-CoA_dh_N"/>
    <property type="match status" value="1"/>
</dbReference>
<dbReference type="Proteomes" id="UP000462055">
    <property type="component" value="Unassembled WGS sequence"/>
</dbReference>
<proteinExistence type="inferred from homology"/>
<dbReference type="Gene3D" id="1.20.140.10">
    <property type="entry name" value="Butyryl-CoA Dehydrogenase, subunit A, domain 3"/>
    <property type="match status" value="1"/>
</dbReference>
<gene>
    <name evidence="10" type="ORF">F8568_031915</name>
</gene>
<feature type="domain" description="Acyl-CoA dehydrogenase/oxidase C-terminal" evidence="7">
    <location>
        <begin position="251"/>
        <end position="400"/>
    </location>
</feature>
<protein>
    <submittedName>
        <fullName evidence="10">Acyl-CoA dehydrogenase</fullName>
    </submittedName>
</protein>
<dbReference type="PANTHER" id="PTHR43884:SF12">
    <property type="entry name" value="ISOVALERYL-COA DEHYDROGENASE, MITOCHONDRIAL-RELATED"/>
    <property type="match status" value="1"/>
</dbReference>